<evidence type="ECO:0000313" key="2">
    <source>
        <dbReference type="Proteomes" id="UP001304441"/>
    </source>
</evidence>
<protein>
    <submittedName>
        <fullName evidence="1">Uncharacterized protein</fullName>
    </submittedName>
</protein>
<dbReference type="EMBL" id="OR521058">
    <property type="protein sequence ID" value="WNO25895.1"/>
    <property type="molecule type" value="Genomic_DNA"/>
</dbReference>
<evidence type="ECO:0000313" key="1">
    <source>
        <dbReference type="EMBL" id="WNO25895.1"/>
    </source>
</evidence>
<proteinExistence type="predicted"/>
<sequence>MTKSKTPAHKIKQYAIIEGRYAGVVAGPLAIQTVAGPYRVVEEGILDPRTARARAAELERTANPARDREAGAHFFTTSRVEDYKPRPERYSTYEIEATYSSRRADPVVVELRDVRRRPSAVKDFKDYVRRVTAPDRPAHWHYLVSARLIRRDFYKGKPAGLEEILHSRDLPA</sequence>
<keyword evidence="2" id="KW-1185">Reference proteome</keyword>
<gene>
    <name evidence="1" type="primary">73</name>
    <name evidence="1" type="ORF">SEA_ALTADENA_73</name>
</gene>
<name>A0AA96HU30_9CAUD</name>
<accession>A0AA96HU30</accession>
<dbReference type="Proteomes" id="UP001304441">
    <property type="component" value="Segment"/>
</dbReference>
<organism evidence="1 2">
    <name type="scientific">Arthrobacter phage Altadena</name>
    <dbReference type="NCBI Taxonomy" id="3059064"/>
    <lineage>
        <taxon>Viruses</taxon>
        <taxon>Duplodnaviria</taxon>
        <taxon>Heunggongvirae</taxon>
        <taxon>Uroviricota</taxon>
        <taxon>Caudoviricetes</taxon>
        <taxon>Berryhillviridae</taxon>
        <taxon>Altadenavirus</taxon>
        <taxon>Altadenavirus altadena</taxon>
    </lineage>
</organism>
<reference evidence="1 2" key="1">
    <citation type="submission" date="2023-08" db="EMBL/GenBank/DDBJ databases">
        <authorList>
            <person name="Beyer A.R."/>
            <person name="Cuttino I."/>
            <person name="Clifton D.R."/>
            <person name="Poitier J.S."/>
            <person name="White J."/>
            <person name="Ko C."/>
            <person name="Russell D.A."/>
            <person name="Jacobs-Sera D."/>
            <person name="Hatfull G.F."/>
        </authorList>
    </citation>
    <scope>NUCLEOTIDE SEQUENCE [LARGE SCALE GENOMIC DNA]</scope>
</reference>